<dbReference type="OrthoDB" id="411145at2759"/>
<dbReference type="NCBIfam" id="TIGR01330">
    <property type="entry name" value="bisphos_HAL2"/>
    <property type="match status" value="1"/>
</dbReference>
<name>A0A250XM97_9CHLO</name>
<feature type="binding site" evidence="10">
    <location>
        <position position="152"/>
    </location>
    <ligand>
        <name>Mg(2+)</name>
        <dbReference type="ChEBI" id="CHEBI:18420"/>
        <label>1</label>
        <note>catalytic</note>
    </ligand>
</feature>
<dbReference type="InterPro" id="IPR020550">
    <property type="entry name" value="Inositol_monophosphatase_CS"/>
</dbReference>
<dbReference type="PANTHER" id="PTHR43200">
    <property type="entry name" value="PHOSPHATASE"/>
    <property type="match status" value="1"/>
</dbReference>
<comment type="caution">
    <text evidence="11">The sequence shown here is derived from an EMBL/GenBank/DDBJ whole genome shotgun (WGS) entry which is preliminary data.</text>
</comment>
<evidence type="ECO:0000313" key="11">
    <source>
        <dbReference type="EMBL" id="GAX84225.1"/>
    </source>
</evidence>
<comment type="catalytic activity">
    <reaction evidence="8">
        <text>adenosine 3',5'-bisphosphate + H2O = AMP + phosphate</text>
        <dbReference type="Rhea" id="RHEA:10040"/>
        <dbReference type="ChEBI" id="CHEBI:15377"/>
        <dbReference type="ChEBI" id="CHEBI:43474"/>
        <dbReference type="ChEBI" id="CHEBI:58343"/>
        <dbReference type="ChEBI" id="CHEBI:456215"/>
        <dbReference type="EC" id="3.1.3.7"/>
    </reaction>
    <physiologicalReaction direction="left-to-right" evidence="8">
        <dbReference type="Rhea" id="RHEA:10041"/>
    </physiologicalReaction>
</comment>
<evidence type="ECO:0000256" key="4">
    <source>
        <dbReference type="ARBA" id="ARBA00022723"/>
    </source>
</evidence>
<dbReference type="GO" id="GO:0000103">
    <property type="term" value="P:sulfate assimilation"/>
    <property type="evidence" value="ECO:0007669"/>
    <property type="project" value="TreeGrafter"/>
</dbReference>
<feature type="binding site" evidence="10">
    <location>
        <position position="149"/>
    </location>
    <ligand>
        <name>Mg(2+)</name>
        <dbReference type="ChEBI" id="CHEBI:18420"/>
        <label>1</label>
        <note>catalytic</note>
    </ligand>
</feature>
<reference evidence="11 12" key="1">
    <citation type="submission" date="2017-08" db="EMBL/GenBank/DDBJ databases">
        <title>Acidophilic green algal genome provides insights into adaptation to an acidic environment.</title>
        <authorList>
            <person name="Hirooka S."/>
            <person name="Hirose Y."/>
            <person name="Kanesaki Y."/>
            <person name="Higuchi S."/>
            <person name="Fujiwara T."/>
            <person name="Onuma R."/>
            <person name="Era A."/>
            <person name="Ohbayashi R."/>
            <person name="Uzuka A."/>
            <person name="Nozaki H."/>
            <person name="Yoshikawa H."/>
            <person name="Miyagishima S.Y."/>
        </authorList>
    </citation>
    <scope>NUCLEOTIDE SEQUENCE [LARGE SCALE GENOMIC DNA]</scope>
    <source>
        <strain evidence="11 12">NIES-2499</strain>
    </source>
</reference>
<accession>A0A250XM97</accession>
<organism evidence="11 12">
    <name type="scientific">Chlamydomonas eustigma</name>
    <dbReference type="NCBI Taxonomy" id="1157962"/>
    <lineage>
        <taxon>Eukaryota</taxon>
        <taxon>Viridiplantae</taxon>
        <taxon>Chlorophyta</taxon>
        <taxon>core chlorophytes</taxon>
        <taxon>Chlorophyceae</taxon>
        <taxon>CS clade</taxon>
        <taxon>Chlamydomonadales</taxon>
        <taxon>Chlamydomonadaceae</taxon>
        <taxon>Chlamydomonas</taxon>
    </lineage>
</organism>
<dbReference type="GO" id="GO:0008441">
    <property type="term" value="F:3'(2'),5'-bisphosphate nucleotidase activity"/>
    <property type="evidence" value="ECO:0007669"/>
    <property type="project" value="UniProtKB-EC"/>
</dbReference>
<dbReference type="EC" id="3.1.3.7" evidence="3"/>
<evidence type="ECO:0000256" key="5">
    <source>
        <dbReference type="ARBA" id="ARBA00022801"/>
    </source>
</evidence>
<evidence type="ECO:0000256" key="2">
    <source>
        <dbReference type="ARBA" id="ARBA00009759"/>
    </source>
</evidence>
<evidence type="ECO:0000256" key="6">
    <source>
        <dbReference type="ARBA" id="ARBA00022842"/>
    </source>
</evidence>
<protein>
    <recommendedName>
        <fullName evidence="3">3'(2'),5'-bisphosphate nucleotidase</fullName>
        <ecNumber evidence="3">3.1.3.7</ecNumber>
    </recommendedName>
</protein>
<dbReference type="Gene3D" id="3.40.190.80">
    <property type="match status" value="1"/>
</dbReference>
<feature type="binding site" evidence="10">
    <location>
        <position position="151"/>
    </location>
    <ligand>
        <name>Mg(2+)</name>
        <dbReference type="ChEBI" id="CHEBI:18420"/>
        <label>1</label>
        <note>catalytic</note>
    </ligand>
</feature>
<feature type="binding site" evidence="10">
    <location>
        <position position="310"/>
    </location>
    <ligand>
        <name>Mg(2+)</name>
        <dbReference type="ChEBI" id="CHEBI:18420"/>
        <label>1</label>
        <note>catalytic</note>
    </ligand>
</feature>
<dbReference type="CDD" id="cd01517">
    <property type="entry name" value="PAP_phosphatase"/>
    <property type="match status" value="1"/>
</dbReference>
<dbReference type="PANTHER" id="PTHR43200:SF6">
    <property type="entry name" value="3'(2'),5'-BISPHOSPHATE NUCLEOTIDASE"/>
    <property type="match status" value="1"/>
</dbReference>
<evidence type="ECO:0000256" key="3">
    <source>
        <dbReference type="ARBA" id="ARBA00012633"/>
    </source>
</evidence>
<evidence type="ECO:0000256" key="7">
    <source>
        <dbReference type="ARBA" id="ARBA00044466"/>
    </source>
</evidence>
<dbReference type="SUPFAM" id="SSF56655">
    <property type="entry name" value="Carbohydrate phosphatase"/>
    <property type="match status" value="1"/>
</dbReference>
<dbReference type="AlphaFoldDB" id="A0A250XM97"/>
<evidence type="ECO:0000256" key="8">
    <source>
        <dbReference type="ARBA" id="ARBA00044479"/>
    </source>
</evidence>
<dbReference type="InterPro" id="IPR006239">
    <property type="entry name" value="DPNP"/>
</dbReference>
<keyword evidence="12" id="KW-1185">Reference proteome</keyword>
<dbReference type="GO" id="GO:0046854">
    <property type="term" value="P:phosphatidylinositol phosphate biosynthetic process"/>
    <property type="evidence" value="ECO:0007669"/>
    <property type="project" value="InterPro"/>
</dbReference>
<evidence type="ECO:0000256" key="10">
    <source>
        <dbReference type="PIRSR" id="PIRSR600760-2"/>
    </source>
</evidence>
<gene>
    <name evidence="11" type="ORF">CEUSTIGMA_g11648.t1</name>
</gene>
<dbReference type="InterPro" id="IPR000760">
    <property type="entry name" value="Inositol_monophosphatase-like"/>
</dbReference>
<dbReference type="STRING" id="1157962.A0A250XM97"/>
<dbReference type="Pfam" id="PF00459">
    <property type="entry name" value="Inositol_P"/>
    <property type="match status" value="1"/>
</dbReference>
<proteinExistence type="inferred from homology"/>
<dbReference type="Gene3D" id="3.30.540.10">
    <property type="entry name" value="Fructose-1,6-Bisphosphatase, subunit A, domain 1"/>
    <property type="match status" value="1"/>
</dbReference>
<dbReference type="GO" id="GO:0046872">
    <property type="term" value="F:metal ion binding"/>
    <property type="evidence" value="ECO:0007669"/>
    <property type="project" value="UniProtKB-KW"/>
</dbReference>
<evidence type="ECO:0000313" key="12">
    <source>
        <dbReference type="Proteomes" id="UP000232323"/>
    </source>
</evidence>
<evidence type="ECO:0000256" key="1">
    <source>
        <dbReference type="ARBA" id="ARBA00001946"/>
    </source>
</evidence>
<feature type="binding site" evidence="10">
    <location>
        <position position="88"/>
    </location>
    <ligand>
        <name>Mg(2+)</name>
        <dbReference type="ChEBI" id="CHEBI:18420"/>
        <label>1</label>
        <note>catalytic</note>
    </ligand>
</feature>
<dbReference type="EMBL" id="BEGY01000119">
    <property type="protein sequence ID" value="GAX84225.1"/>
    <property type="molecule type" value="Genomic_DNA"/>
</dbReference>
<dbReference type="InterPro" id="IPR051090">
    <property type="entry name" value="Inositol_monoP_superfamily"/>
</dbReference>
<comment type="similarity">
    <text evidence="2">Belongs to the inositol monophosphatase superfamily.</text>
</comment>
<keyword evidence="6 10" id="KW-0460">Magnesium</keyword>
<sequence>MAAHAMKTSINTSSTELIQAPYRSELEYACHAVRLASKLCQAVQKQLSDAEKEEKQDESPVTVADYGAQAVVAWALSQSGQSVSMVAEEDSASLIRPEGRPMLERITALVNGVVQQEMPGTSLSPDDVVKLIDLGGSSGGQAGRHWVLDPIDGTRGFVGMRQYSVCLGMLQDGEVQLGVLGCPNLPQGPISDNDGGSGAMSRSQDSDIGCLYLAHKGFGAYYAPLSEPAAPLTRVFVQDVTEISQAQVMESYETHHSDHCFAAAVAKETGVLKAPLRMDSQVKYGILSRGEAPRVFMRFPPATYREKIWDHAAGFVIVEEAGGKVTDTVGDRLDFSCGRYLDTMKGGIVAGPPNVHAALINSIATVKSKTSTS</sequence>
<keyword evidence="5" id="KW-0378">Hydrolase</keyword>
<keyword evidence="4 10" id="KW-0479">Metal-binding</keyword>
<comment type="catalytic activity">
    <reaction evidence="7">
        <text>adenosine 2',5'-bisphosphate + H2O = AMP + phosphate</text>
        <dbReference type="Rhea" id="RHEA:77643"/>
        <dbReference type="ChEBI" id="CHEBI:15377"/>
        <dbReference type="ChEBI" id="CHEBI:43474"/>
        <dbReference type="ChEBI" id="CHEBI:194156"/>
        <dbReference type="ChEBI" id="CHEBI:456215"/>
        <dbReference type="EC" id="3.1.3.7"/>
    </reaction>
    <physiologicalReaction direction="left-to-right" evidence="7">
        <dbReference type="Rhea" id="RHEA:77644"/>
    </physiologicalReaction>
</comment>
<evidence type="ECO:0000256" key="9">
    <source>
        <dbReference type="ARBA" id="ARBA00044484"/>
    </source>
</evidence>
<dbReference type="Proteomes" id="UP000232323">
    <property type="component" value="Unassembled WGS sequence"/>
</dbReference>
<comment type="cofactor">
    <cofactor evidence="1 10">
        <name>Mg(2+)</name>
        <dbReference type="ChEBI" id="CHEBI:18420"/>
    </cofactor>
</comment>
<comment type="catalytic activity">
    <reaction evidence="9">
        <text>3'-phosphoadenylyl sulfate + H2O = adenosine 5'-phosphosulfate + phosphate</text>
        <dbReference type="Rhea" id="RHEA:77639"/>
        <dbReference type="ChEBI" id="CHEBI:15377"/>
        <dbReference type="ChEBI" id="CHEBI:43474"/>
        <dbReference type="ChEBI" id="CHEBI:58243"/>
        <dbReference type="ChEBI" id="CHEBI:58339"/>
        <dbReference type="EC" id="3.1.3.7"/>
    </reaction>
    <physiologicalReaction direction="left-to-right" evidence="9">
        <dbReference type="Rhea" id="RHEA:77640"/>
    </physiologicalReaction>
</comment>
<dbReference type="PROSITE" id="PS00630">
    <property type="entry name" value="IMP_2"/>
    <property type="match status" value="1"/>
</dbReference>